<keyword evidence="5" id="KW-1185">Reference proteome</keyword>
<accession>A0A8H3V524</accession>
<proteinExistence type="predicted"/>
<comment type="caution">
    <text evidence="2">The sequence shown here is derived from an EMBL/GenBank/DDBJ whole genome shotgun (WGS) entry which is preliminary data.</text>
</comment>
<feature type="compositionally biased region" description="Basic and acidic residues" evidence="1">
    <location>
        <begin position="110"/>
        <end position="125"/>
    </location>
</feature>
<reference evidence="2 4" key="1">
    <citation type="submission" date="2019-11" db="EMBL/GenBank/DDBJ databases">
        <title>Venturia inaequalis Genome Resource.</title>
        <authorList>
            <person name="Lichtner F.J."/>
        </authorList>
    </citation>
    <scope>NUCLEOTIDE SEQUENCE [LARGE SCALE GENOMIC DNA]</scope>
    <source>
        <strain evidence="2">Bline_iso_100314</strain>
        <strain evidence="3 5">DMI_063113</strain>
    </source>
</reference>
<dbReference type="Proteomes" id="UP000433883">
    <property type="component" value="Unassembled WGS sequence"/>
</dbReference>
<evidence type="ECO:0000313" key="5">
    <source>
        <dbReference type="Proteomes" id="UP000490939"/>
    </source>
</evidence>
<feature type="region of interest" description="Disordered" evidence="1">
    <location>
        <begin position="110"/>
        <end position="132"/>
    </location>
</feature>
<evidence type="ECO:0000313" key="4">
    <source>
        <dbReference type="Proteomes" id="UP000433883"/>
    </source>
</evidence>
<gene>
    <name evidence="2" type="ORF">BLS_005838</name>
    <name evidence="3" type="ORF">EG327_000225</name>
</gene>
<name>A0A8H3V524_VENIN</name>
<protein>
    <submittedName>
        <fullName evidence="2">Uncharacterized protein</fullName>
    </submittedName>
</protein>
<evidence type="ECO:0000313" key="3">
    <source>
        <dbReference type="EMBL" id="KAE9991280.1"/>
    </source>
</evidence>
<dbReference type="EMBL" id="WNWR01000102">
    <property type="protein sequence ID" value="KAE9991280.1"/>
    <property type="molecule type" value="Genomic_DNA"/>
</dbReference>
<dbReference type="Proteomes" id="UP000490939">
    <property type="component" value="Unassembled WGS sequence"/>
</dbReference>
<dbReference type="EMBL" id="WNWQ01000041">
    <property type="protein sequence ID" value="KAE9982589.1"/>
    <property type="molecule type" value="Genomic_DNA"/>
</dbReference>
<evidence type="ECO:0000313" key="2">
    <source>
        <dbReference type="EMBL" id="KAE9982589.1"/>
    </source>
</evidence>
<evidence type="ECO:0000256" key="1">
    <source>
        <dbReference type="SAM" id="MobiDB-lite"/>
    </source>
</evidence>
<sequence length="398" mass="45659">MCLHHVQAVLDSHHGQLHSIWRVSNDMIARHGLSRKEVQNAYAERAINAAMETAMRLINGCSPEPGTSIVVEMKIRFNAMKAVQNRSEQFLAQYNKGDKMLRQSRYFNDEAAGKTESASDTRSKPQEQIPQAPMDCKYFPRRHRITGDMMMLTKSGIIRQQEVLLERERHTILAAAPLALLEGYTKEEIMAHISSVLNTLCIAAINAATNSHVVFLPPFECYNWLLENIHYRQDHWKAMISDDIDFLIEKSKPASRIEEDVAILLQQYNDAWSAVVTTFTQTEARKWIRNPNLTPETGADKHFDWVNHKVALLLQTAAVHFEFVMLAHEGQEAYPLWQSRLDGLFVELEARSEAFITEQADMIKKEVIRENEREIQESRMHLFRSLKGARDFGALASQ</sequence>
<organism evidence="2 4">
    <name type="scientific">Venturia inaequalis</name>
    <name type="common">Apple scab fungus</name>
    <dbReference type="NCBI Taxonomy" id="5025"/>
    <lineage>
        <taxon>Eukaryota</taxon>
        <taxon>Fungi</taxon>
        <taxon>Dikarya</taxon>
        <taxon>Ascomycota</taxon>
        <taxon>Pezizomycotina</taxon>
        <taxon>Dothideomycetes</taxon>
        <taxon>Pleosporomycetidae</taxon>
        <taxon>Venturiales</taxon>
        <taxon>Venturiaceae</taxon>
        <taxon>Venturia</taxon>
    </lineage>
</organism>
<dbReference type="AlphaFoldDB" id="A0A8H3V524"/>